<evidence type="ECO:0000313" key="10">
    <source>
        <dbReference type="Proteomes" id="UP000646827"/>
    </source>
</evidence>
<evidence type="ECO:0008006" key="11">
    <source>
        <dbReference type="Google" id="ProtNLM"/>
    </source>
</evidence>
<dbReference type="PANTHER" id="PTHR13505:SF7">
    <property type="entry name" value="TRANSMEMBRANE PROTEIN 208"/>
    <property type="match status" value="1"/>
</dbReference>
<sequence length="177" mass="20447">MANQSAKKIAIANNKTLDNLRKGFMVVHLLYIGYRIIYNWETFTTGQLTLYMLTTGVSMFMYSTLETTGRPIYDATGTLMKSGEDMSAEGLTAYMFDIIYVTWFTQLMVAFVSTKFWYTFLVIPGYATYKLFPMIMPYLRQYSQSGLGNENAPEGSKSKRQQKMEKKEKKGHVKYLR</sequence>
<feature type="transmembrane region" description="Helical" evidence="8">
    <location>
        <begin position="20"/>
        <end position="37"/>
    </location>
</feature>
<keyword evidence="3 8" id="KW-0812">Transmembrane</keyword>
<comment type="caution">
    <text evidence="9">The sequence shown here is derived from an EMBL/GenBank/DDBJ whole genome shotgun (WGS) entry which is preliminary data.</text>
</comment>
<keyword evidence="6 8" id="KW-0472">Membrane</keyword>
<keyword evidence="10" id="KW-1185">Reference proteome</keyword>
<gene>
    <name evidence="9" type="ORF">INT45_012194</name>
</gene>
<dbReference type="GO" id="GO:0005773">
    <property type="term" value="C:vacuole"/>
    <property type="evidence" value="ECO:0007669"/>
    <property type="project" value="GOC"/>
</dbReference>
<evidence type="ECO:0000256" key="1">
    <source>
        <dbReference type="ARBA" id="ARBA00004477"/>
    </source>
</evidence>
<dbReference type="OrthoDB" id="276296at2759"/>
<dbReference type="GO" id="GO:0006624">
    <property type="term" value="P:vacuolar protein processing"/>
    <property type="evidence" value="ECO:0007669"/>
    <property type="project" value="TreeGrafter"/>
</dbReference>
<feature type="region of interest" description="Disordered" evidence="7">
    <location>
        <begin position="147"/>
        <end position="177"/>
    </location>
</feature>
<evidence type="ECO:0000256" key="4">
    <source>
        <dbReference type="ARBA" id="ARBA00022824"/>
    </source>
</evidence>
<feature type="transmembrane region" description="Helical" evidence="8">
    <location>
        <begin position="86"/>
        <end position="104"/>
    </location>
</feature>
<dbReference type="GO" id="GO:0005789">
    <property type="term" value="C:endoplasmic reticulum membrane"/>
    <property type="evidence" value="ECO:0007669"/>
    <property type="project" value="UniProtKB-SubCell"/>
</dbReference>
<comment type="subcellular location">
    <subcellularLocation>
        <location evidence="1">Endoplasmic reticulum membrane</location>
        <topology evidence="1">Multi-pass membrane protein</topology>
    </subcellularLocation>
</comment>
<evidence type="ECO:0000256" key="6">
    <source>
        <dbReference type="ARBA" id="ARBA00023136"/>
    </source>
</evidence>
<feature type="transmembrane region" description="Helical" evidence="8">
    <location>
        <begin position="49"/>
        <end position="65"/>
    </location>
</feature>
<keyword evidence="4" id="KW-0256">Endoplasmic reticulum</keyword>
<dbReference type="EMBL" id="JAEPRB010000314">
    <property type="protein sequence ID" value="KAG2217246.1"/>
    <property type="molecule type" value="Genomic_DNA"/>
</dbReference>
<proteinExistence type="inferred from homology"/>
<protein>
    <recommendedName>
        <fullName evidence="11">DUF788-domain-containing protein</fullName>
    </recommendedName>
</protein>
<dbReference type="InterPro" id="IPR008506">
    <property type="entry name" value="SND2/TMEM208"/>
</dbReference>
<evidence type="ECO:0000256" key="2">
    <source>
        <dbReference type="ARBA" id="ARBA00009950"/>
    </source>
</evidence>
<name>A0A8H7RWP0_9FUNG</name>
<reference evidence="9 10" key="1">
    <citation type="submission" date="2020-12" db="EMBL/GenBank/DDBJ databases">
        <title>Metabolic potential, ecology and presence of endohyphal bacteria is reflected in genomic diversity of Mucoromycotina.</title>
        <authorList>
            <person name="Muszewska A."/>
            <person name="Okrasinska A."/>
            <person name="Steczkiewicz K."/>
            <person name="Drgas O."/>
            <person name="Orlowska M."/>
            <person name="Perlinska-Lenart U."/>
            <person name="Aleksandrzak-Piekarczyk T."/>
            <person name="Szatraj K."/>
            <person name="Zielenkiewicz U."/>
            <person name="Pilsyk S."/>
            <person name="Malc E."/>
            <person name="Mieczkowski P."/>
            <person name="Kruszewska J.S."/>
            <person name="Biernat P."/>
            <person name="Pawlowska J."/>
        </authorList>
    </citation>
    <scope>NUCLEOTIDE SEQUENCE [LARGE SCALE GENOMIC DNA]</scope>
    <source>
        <strain evidence="9 10">CBS 142.35</strain>
    </source>
</reference>
<organism evidence="9 10">
    <name type="scientific">Circinella minor</name>
    <dbReference type="NCBI Taxonomy" id="1195481"/>
    <lineage>
        <taxon>Eukaryota</taxon>
        <taxon>Fungi</taxon>
        <taxon>Fungi incertae sedis</taxon>
        <taxon>Mucoromycota</taxon>
        <taxon>Mucoromycotina</taxon>
        <taxon>Mucoromycetes</taxon>
        <taxon>Mucorales</taxon>
        <taxon>Lichtheimiaceae</taxon>
        <taxon>Circinella</taxon>
    </lineage>
</organism>
<dbReference type="Proteomes" id="UP000646827">
    <property type="component" value="Unassembled WGS sequence"/>
</dbReference>
<evidence type="ECO:0000256" key="7">
    <source>
        <dbReference type="SAM" id="MobiDB-lite"/>
    </source>
</evidence>
<comment type="similarity">
    <text evidence="2">Belongs to the TMEM208 family.</text>
</comment>
<feature type="transmembrane region" description="Helical" evidence="8">
    <location>
        <begin position="116"/>
        <end position="132"/>
    </location>
</feature>
<keyword evidence="5 8" id="KW-1133">Transmembrane helix</keyword>
<evidence type="ECO:0000256" key="3">
    <source>
        <dbReference type="ARBA" id="ARBA00022692"/>
    </source>
</evidence>
<evidence type="ECO:0000256" key="8">
    <source>
        <dbReference type="SAM" id="Phobius"/>
    </source>
</evidence>
<evidence type="ECO:0000313" key="9">
    <source>
        <dbReference type="EMBL" id="KAG2217246.1"/>
    </source>
</evidence>
<dbReference type="PANTHER" id="PTHR13505">
    <property type="entry name" value="TRANSMEMBRANE PROTEIN 208"/>
    <property type="match status" value="1"/>
</dbReference>
<dbReference type="Pfam" id="PF05620">
    <property type="entry name" value="TMEM208_SND2"/>
    <property type="match status" value="1"/>
</dbReference>
<accession>A0A8H7RWP0</accession>
<dbReference type="AlphaFoldDB" id="A0A8H7RWP0"/>
<evidence type="ECO:0000256" key="5">
    <source>
        <dbReference type="ARBA" id="ARBA00022989"/>
    </source>
</evidence>